<organism evidence="16 17">
    <name type="scientific">Musa acuminata subsp. malaccensis</name>
    <name type="common">Wild banana</name>
    <name type="synonym">Musa malaccensis</name>
    <dbReference type="NCBI Taxonomy" id="214687"/>
    <lineage>
        <taxon>Eukaryota</taxon>
        <taxon>Viridiplantae</taxon>
        <taxon>Streptophyta</taxon>
        <taxon>Embryophyta</taxon>
        <taxon>Tracheophyta</taxon>
        <taxon>Spermatophyta</taxon>
        <taxon>Magnoliopsida</taxon>
        <taxon>Liliopsida</taxon>
        <taxon>Zingiberales</taxon>
        <taxon>Musaceae</taxon>
        <taxon>Musa</taxon>
    </lineage>
</organism>
<dbReference type="EMBL" id="HG996474">
    <property type="protein sequence ID" value="CAG1836334.1"/>
    <property type="molecule type" value="Genomic_DNA"/>
</dbReference>
<sequence length="275" mass="31293">MRGLSLLLGVLLLFALLFLGLHLKPTTVIFSNEGLVTASAPPAAKREFSLLIGILTRADLYDRRHFLRFVYGTQASSVATIHVKFVLCRLTKAEQRMLIALEILRFEDIIVLNCTENMNAGKTYTYFSSLPTVLPHHRSDLYYCAAVPCSSRDPSVGYMSGMEFVLSWDLVQWIATSEIPARDTNRVAEKPAAMYDYPGTNGRCSHELIPGTVVVHRLKRWDRWLPVLRFFNVTEGLKPSELYYIDPERNLAEEPICYNNDIIDTYFIHLSKSKP</sequence>
<dbReference type="PANTHER" id="PTHR11214:SF322">
    <property type="entry name" value="HEXOSYLTRANSFERASE"/>
    <property type="match status" value="1"/>
</dbReference>
<keyword evidence="11" id="KW-0472">Membrane</keyword>
<evidence type="ECO:0000256" key="1">
    <source>
        <dbReference type="ARBA" id="ARBA00001936"/>
    </source>
</evidence>
<dbReference type="AlphaFoldDB" id="A0A804KN79"/>
<dbReference type="InterPro" id="IPR002659">
    <property type="entry name" value="Glyco_trans_31"/>
</dbReference>
<evidence type="ECO:0000256" key="3">
    <source>
        <dbReference type="ARBA" id="ARBA00004922"/>
    </source>
</evidence>
<keyword evidence="9" id="KW-1133">Transmembrane helix</keyword>
<evidence type="ECO:0000313" key="15">
    <source>
        <dbReference type="EMBL" id="CAG1836334.1"/>
    </source>
</evidence>
<evidence type="ECO:0000256" key="12">
    <source>
        <dbReference type="ARBA" id="ARBA00023211"/>
    </source>
</evidence>
<reference evidence="15" key="1">
    <citation type="submission" date="2021-03" db="EMBL/GenBank/DDBJ databases">
        <authorList>
            <consortium name="Genoscope - CEA"/>
            <person name="William W."/>
        </authorList>
    </citation>
    <scope>NUCLEOTIDE SEQUENCE</scope>
    <source>
        <strain evidence="15">Doubled-haploid Pahang</strain>
    </source>
</reference>
<keyword evidence="17" id="KW-1185">Reference proteome</keyword>
<evidence type="ECO:0000256" key="8">
    <source>
        <dbReference type="ARBA" id="ARBA00022968"/>
    </source>
</evidence>
<dbReference type="GO" id="GO:0016758">
    <property type="term" value="F:hexosyltransferase activity"/>
    <property type="evidence" value="ECO:0007669"/>
    <property type="project" value="InterPro"/>
</dbReference>
<accession>A0A804KN79</accession>
<evidence type="ECO:0000256" key="2">
    <source>
        <dbReference type="ARBA" id="ARBA00004323"/>
    </source>
</evidence>
<comment type="cofactor">
    <cofactor evidence="1 13">
        <name>Mn(2+)</name>
        <dbReference type="ChEBI" id="CHEBI:29035"/>
    </cofactor>
</comment>
<dbReference type="PANTHER" id="PTHR11214">
    <property type="entry name" value="BETA-1,3-N-ACETYLGLUCOSAMINYLTRANSFERASE"/>
    <property type="match status" value="1"/>
</dbReference>
<evidence type="ECO:0000256" key="11">
    <source>
        <dbReference type="ARBA" id="ARBA00023136"/>
    </source>
</evidence>
<keyword evidence="6" id="KW-0808">Transferase</keyword>
<evidence type="ECO:0000256" key="10">
    <source>
        <dbReference type="ARBA" id="ARBA00023034"/>
    </source>
</evidence>
<gene>
    <name evidence="15" type="ORF">GSMUA_243030.1</name>
</gene>
<keyword evidence="8" id="KW-0735">Signal-anchor</keyword>
<evidence type="ECO:0000256" key="13">
    <source>
        <dbReference type="RuleBase" id="RU363063"/>
    </source>
</evidence>
<dbReference type="GO" id="GO:0000139">
    <property type="term" value="C:Golgi membrane"/>
    <property type="evidence" value="ECO:0007669"/>
    <property type="project" value="UniProtKB-SubCell"/>
</dbReference>
<evidence type="ECO:0000256" key="5">
    <source>
        <dbReference type="ARBA" id="ARBA00022676"/>
    </source>
</evidence>
<evidence type="ECO:0000256" key="14">
    <source>
        <dbReference type="SAM" id="SignalP"/>
    </source>
</evidence>
<keyword evidence="14" id="KW-0732">Signal</keyword>
<proteinExistence type="inferred from homology"/>
<keyword evidence="7" id="KW-0812">Transmembrane</keyword>
<evidence type="ECO:0000256" key="6">
    <source>
        <dbReference type="ARBA" id="ARBA00022679"/>
    </source>
</evidence>
<evidence type="ECO:0000256" key="9">
    <source>
        <dbReference type="ARBA" id="ARBA00022989"/>
    </source>
</evidence>
<dbReference type="Proteomes" id="UP000012960">
    <property type="component" value="Unplaced"/>
</dbReference>
<dbReference type="Gramene" id="Ma09_t24420.1">
    <property type="protein sequence ID" value="Ma09_p24420.1"/>
    <property type="gene ID" value="Ma09_g24420"/>
</dbReference>
<dbReference type="EnsemblPlants" id="Ma09_t24420.1">
    <property type="protein sequence ID" value="Ma09_p24420.1"/>
    <property type="gene ID" value="Ma09_g24420"/>
</dbReference>
<dbReference type="UniPathway" id="UPA00378"/>
<evidence type="ECO:0000313" key="17">
    <source>
        <dbReference type="Proteomes" id="UP000012960"/>
    </source>
</evidence>
<dbReference type="InParanoid" id="A0A804KN79"/>
<feature type="signal peptide" evidence="14">
    <location>
        <begin position="1"/>
        <end position="22"/>
    </location>
</feature>
<dbReference type="EC" id="2.4.1.-" evidence="13"/>
<name>A0A804KN79_MUSAM</name>
<evidence type="ECO:0000256" key="4">
    <source>
        <dbReference type="ARBA" id="ARBA00008661"/>
    </source>
</evidence>
<comment type="similarity">
    <text evidence="4 13">Belongs to the glycosyltransferase 31 family.</text>
</comment>
<dbReference type="OrthoDB" id="2139606at2759"/>
<comment type="pathway">
    <text evidence="3">Protein modification; protein glycosylation.</text>
</comment>
<keyword evidence="5 13" id="KW-0328">Glycosyltransferase</keyword>
<protein>
    <recommendedName>
        <fullName evidence="13">Hexosyltransferase</fullName>
        <ecNumber evidence="13">2.4.1.-</ecNumber>
    </recommendedName>
</protein>
<comment type="subcellular location">
    <subcellularLocation>
        <location evidence="2 13">Golgi apparatus membrane</location>
        <topology evidence="2 13">Single-pass type II membrane protein</topology>
    </subcellularLocation>
</comment>
<keyword evidence="12 13" id="KW-0464">Manganese</keyword>
<keyword evidence="10 13" id="KW-0333">Golgi apparatus</keyword>
<evidence type="ECO:0000313" key="16">
    <source>
        <dbReference type="EnsemblPlants" id="Ma09_p24420.1"/>
    </source>
</evidence>
<feature type="chain" id="PRO_5033612216" description="Hexosyltransferase" evidence="14">
    <location>
        <begin position="23"/>
        <end position="275"/>
    </location>
</feature>
<reference evidence="16" key="2">
    <citation type="submission" date="2021-05" db="UniProtKB">
        <authorList>
            <consortium name="EnsemblPlants"/>
        </authorList>
    </citation>
    <scope>IDENTIFICATION</scope>
    <source>
        <strain evidence="16">subsp. malaccensis</strain>
    </source>
</reference>
<evidence type="ECO:0000256" key="7">
    <source>
        <dbReference type="ARBA" id="ARBA00022692"/>
    </source>
</evidence>